<sequence length="147" mass="15881">MNKSNWMLSLLLLPLAGTAAAQSAGACPYLDASTGLTWEHRAGPNFDFCRALKADGTEVFGVYISPQAPFKPKNANRAERVNIDGREVMWYRAEIAGTKLQAREALVDMPDGRVAHISVQAASPEALTQSLKSTQSLKFAGTRLSSN</sequence>
<name>A0A974XWS0_9GAMM</name>
<protein>
    <submittedName>
        <fullName evidence="2">Uncharacterized protein</fullName>
    </submittedName>
</protein>
<keyword evidence="3" id="KW-1185">Reference proteome</keyword>
<dbReference type="PROSITE" id="PS51257">
    <property type="entry name" value="PROKAR_LIPOPROTEIN"/>
    <property type="match status" value="1"/>
</dbReference>
<dbReference type="KEGG" id="lsf:I8J32_010020"/>
<dbReference type="Proteomes" id="UP000639274">
    <property type="component" value="Chromosome"/>
</dbReference>
<evidence type="ECO:0000313" key="3">
    <source>
        <dbReference type="Proteomes" id="UP000639274"/>
    </source>
</evidence>
<organism evidence="2 3">
    <name type="scientific">Agrilutibacter solisilvae</name>
    <dbReference type="NCBI Taxonomy" id="2763317"/>
    <lineage>
        <taxon>Bacteria</taxon>
        <taxon>Pseudomonadati</taxon>
        <taxon>Pseudomonadota</taxon>
        <taxon>Gammaproteobacteria</taxon>
        <taxon>Lysobacterales</taxon>
        <taxon>Lysobacteraceae</taxon>
        <taxon>Agrilutibacter</taxon>
    </lineage>
</organism>
<proteinExistence type="predicted"/>
<evidence type="ECO:0000313" key="2">
    <source>
        <dbReference type="EMBL" id="QSX77143.1"/>
    </source>
</evidence>
<reference evidence="2 3" key="1">
    <citation type="submission" date="2021-03" db="EMBL/GenBank/DDBJ databases">
        <title>Lysobacter sp. nov. isolated from soil of gangwondo yeongwol, south Korea.</title>
        <authorList>
            <person name="Kim K.R."/>
            <person name="Kim K.H."/>
            <person name="Jeon C.O."/>
        </authorList>
    </citation>
    <scope>NUCLEOTIDE SEQUENCE [LARGE SCALE GENOMIC DNA]</scope>
    <source>
        <strain evidence="2 3">R19</strain>
    </source>
</reference>
<dbReference type="EMBL" id="CP071518">
    <property type="protein sequence ID" value="QSX77143.1"/>
    <property type="molecule type" value="Genomic_DNA"/>
</dbReference>
<feature type="chain" id="PRO_5037033676" evidence="1">
    <location>
        <begin position="27"/>
        <end position="147"/>
    </location>
</feature>
<dbReference type="AlphaFoldDB" id="A0A974XWS0"/>
<keyword evidence="1" id="KW-0732">Signal</keyword>
<dbReference type="RefSeq" id="WP_200611637.1">
    <property type="nucleotide sequence ID" value="NZ_CP071518.1"/>
</dbReference>
<gene>
    <name evidence="2" type="ORF">I8J32_010020</name>
</gene>
<feature type="signal peptide" evidence="1">
    <location>
        <begin position="1"/>
        <end position="26"/>
    </location>
</feature>
<evidence type="ECO:0000256" key="1">
    <source>
        <dbReference type="SAM" id="SignalP"/>
    </source>
</evidence>
<accession>A0A974XWS0</accession>